<dbReference type="InterPro" id="IPR025437">
    <property type="entry name" value="YfhE-like"/>
</dbReference>
<protein>
    <submittedName>
        <fullName evidence="1">YfhE family protein</fullName>
    </submittedName>
</protein>
<dbReference type="Pfam" id="PF14152">
    <property type="entry name" value="YfhE"/>
    <property type="match status" value="1"/>
</dbReference>
<dbReference type="AlphaFoldDB" id="A0A4S4BT66"/>
<proteinExistence type="predicted"/>
<name>A0A4S4BT66_9BACI</name>
<keyword evidence="2" id="KW-1185">Reference proteome</keyword>
<gene>
    <name evidence="1" type="ORF">E6W99_17070</name>
</gene>
<sequence>MITLASEKKKRDRIKSTLSSMQEVTYSREFKNADRAGGYISKHRH</sequence>
<accession>A0A4S4BT66</accession>
<dbReference type="EMBL" id="SSNT01000012">
    <property type="protein sequence ID" value="THF78263.1"/>
    <property type="molecule type" value="Genomic_DNA"/>
</dbReference>
<dbReference type="Proteomes" id="UP000310334">
    <property type="component" value="Unassembled WGS sequence"/>
</dbReference>
<comment type="caution">
    <text evidence="1">The sequence shown here is derived from an EMBL/GenBank/DDBJ whole genome shotgun (WGS) entry which is preliminary data.</text>
</comment>
<evidence type="ECO:0000313" key="2">
    <source>
        <dbReference type="Proteomes" id="UP000310334"/>
    </source>
</evidence>
<dbReference type="OrthoDB" id="2940720at2"/>
<organism evidence="1 2">
    <name type="scientific">Metabacillus sediminilitoris</name>
    <dbReference type="NCBI Taxonomy" id="2567941"/>
    <lineage>
        <taxon>Bacteria</taxon>
        <taxon>Bacillati</taxon>
        <taxon>Bacillota</taxon>
        <taxon>Bacilli</taxon>
        <taxon>Bacillales</taxon>
        <taxon>Bacillaceae</taxon>
        <taxon>Metabacillus</taxon>
    </lineage>
</organism>
<reference evidence="1 2" key="1">
    <citation type="submission" date="2019-04" db="EMBL/GenBank/DDBJ databases">
        <title>Bacillus sediminilitoris sp. nov., isolated from a tidal flat sediment on the East China Sea.</title>
        <authorList>
            <person name="Wei Y."/>
            <person name="Mao H."/>
            <person name="Fang J."/>
        </authorList>
    </citation>
    <scope>NUCLEOTIDE SEQUENCE [LARGE SCALE GENOMIC DNA]</scope>
    <source>
        <strain evidence="1 2">DSL-17</strain>
    </source>
</reference>
<evidence type="ECO:0000313" key="1">
    <source>
        <dbReference type="EMBL" id="THF78263.1"/>
    </source>
</evidence>